<reference evidence="2 3" key="1">
    <citation type="submission" date="2019-02" db="EMBL/GenBank/DDBJ databases">
        <title>Deep-cultivation of Planctomycetes and their phenomic and genomic characterization uncovers novel biology.</title>
        <authorList>
            <person name="Wiegand S."/>
            <person name="Jogler M."/>
            <person name="Boedeker C."/>
            <person name="Pinto D."/>
            <person name="Vollmers J."/>
            <person name="Rivas-Marin E."/>
            <person name="Kohn T."/>
            <person name="Peeters S.H."/>
            <person name="Heuer A."/>
            <person name="Rast P."/>
            <person name="Oberbeckmann S."/>
            <person name="Bunk B."/>
            <person name="Jeske O."/>
            <person name="Meyerdierks A."/>
            <person name="Storesund J.E."/>
            <person name="Kallscheuer N."/>
            <person name="Luecker S."/>
            <person name="Lage O.M."/>
            <person name="Pohl T."/>
            <person name="Merkel B.J."/>
            <person name="Hornburger P."/>
            <person name="Mueller R.-W."/>
            <person name="Bruemmer F."/>
            <person name="Labrenz M."/>
            <person name="Spormann A.M."/>
            <person name="Op Den Camp H."/>
            <person name="Overmann J."/>
            <person name="Amann R."/>
            <person name="Jetten M.S.M."/>
            <person name="Mascher T."/>
            <person name="Medema M.H."/>
            <person name="Devos D.P."/>
            <person name="Kaster A.-K."/>
            <person name="Ovreas L."/>
            <person name="Rohde M."/>
            <person name="Galperin M.Y."/>
            <person name="Jogler C."/>
        </authorList>
    </citation>
    <scope>NUCLEOTIDE SEQUENCE [LARGE SCALE GENOMIC DNA]</scope>
    <source>
        <strain evidence="2 3">CA13</strain>
    </source>
</reference>
<sequence>MLQTSFSDSWLIVATGVRSASDREAVEWGNGGNCSDLRFSHAAMDTSHVLCWKVHVLGSTARISGPSLKSPRCISKHVFPPMTRQIGSVDWKNRIGMESFCSLGYRRIPNAVGSRPTRGSPSHYATFHPVFHLTQSHHFRQNTVLMVFKLVPQWRQSGLLRKVCWQLCAGDLRVELDRRPVRAGKSRPGDGDREPSSAFRPTFPD</sequence>
<protein>
    <submittedName>
        <fullName evidence="2">Uncharacterized protein</fullName>
    </submittedName>
</protein>
<proteinExistence type="predicted"/>
<evidence type="ECO:0000256" key="1">
    <source>
        <dbReference type="SAM" id="MobiDB-lite"/>
    </source>
</evidence>
<gene>
    <name evidence="2" type="ORF">CA13_67490</name>
</gene>
<dbReference type="Proteomes" id="UP000315010">
    <property type="component" value="Unassembled WGS sequence"/>
</dbReference>
<dbReference type="AlphaFoldDB" id="A0A5C5YN57"/>
<accession>A0A5C5YN57</accession>
<evidence type="ECO:0000313" key="2">
    <source>
        <dbReference type="EMBL" id="TWT76257.1"/>
    </source>
</evidence>
<comment type="caution">
    <text evidence="2">The sequence shown here is derived from an EMBL/GenBank/DDBJ whole genome shotgun (WGS) entry which is preliminary data.</text>
</comment>
<name>A0A5C5YN57_9BACT</name>
<organism evidence="2 3">
    <name type="scientific">Novipirellula herctigrandis</name>
    <dbReference type="NCBI Taxonomy" id="2527986"/>
    <lineage>
        <taxon>Bacteria</taxon>
        <taxon>Pseudomonadati</taxon>
        <taxon>Planctomycetota</taxon>
        <taxon>Planctomycetia</taxon>
        <taxon>Pirellulales</taxon>
        <taxon>Pirellulaceae</taxon>
        <taxon>Novipirellula</taxon>
    </lineage>
</organism>
<dbReference type="EMBL" id="SJPJ01000002">
    <property type="protein sequence ID" value="TWT76257.1"/>
    <property type="molecule type" value="Genomic_DNA"/>
</dbReference>
<feature type="region of interest" description="Disordered" evidence="1">
    <location>
        <begin position="181"/>
        <end position="205"/>
    </location>
</feature>
<keyword evidence="3" id="KW-1185">Reference proteome</keyword>
<evidence type="ECO:0000313" key="3">
    <source>
        <dbReference type="Proteomes" id="UP000315010"/>
    </source>
</evidence>